<dbReference type="GO" id="GO:0000432">
    <property type="term" value="P:positive regulation of transcription from RNA polymerase II promoter by glucose"/>
    <property type="evidence" value="ECO:0007669"/>
    <property type="project" value="TreeGrafter"/>
</dbReference>
<feature type="compositionally biased region" description="Low complexity" evidence="1">
    <location>
        <begin position="282"/>
        <end position="294"/>
    </location>
</feature>
<dbReference type="OrthoDB" id="5391991at2759"/>
<evidence type="ECO:0000256" key="1">
    <source>
        <dbReference type="SAM" id="MobiDB-lite"/>
    </source>
</evidence>
<evidence type="ECO:0000313" key="3">
    <source>
        <dbReference type="Proteomes" id="UP000769528"/>
    </source>
</evidence>
<reference evidence="2" key="1">
    <citation type="journal article" date="2021" name="Open Biol.">
        <title>Shared evolutionary footprints suggest mitochondrial oxidative damage underlies multiple complex I losses in fungi.</title>
        <authorList>
            <person name="Schikora-Tamarit M.A."/>
            <person name="Marcet-Houben M."/>
            <person name="Nosek J."/>
            <person name="Gabaldon T."/>
        </authorList>
    </citation>
    <scope>NUCLEOTIDE SEQUENCE</scope>
    <source>
        <strain evidence="2">CBS6341</strain>
    </source>
</reference>
<feature type="compositionally biased region" description="Acidic residues" evidence="1">
    <location>
        <begin position="219"/>
        <end position="232"/>
    </location>
</feature>
<organism evidence="2 3">
    <name type="scientific">Wickerhamomyces mucosus</name>
    <dbReference type="NCBI Taxonomy" id="1378264"/>
    <lineage>
        <taxon>Eukaryota</taxon>
        <taxon>Fungi</taxon>
        <taxon>Dikarya</taxon>
        <taxon>Ascomycota</taxon>
        <taxon>Saccharomycotina</taxon>
        <taxon>Saccharomycetes</taxon>
        <taxon>Phaffomycetales</taxon>
        <taxon>Wickerhamomycetaceae</taxon>
        <taxon>Wickerhamomyces</taxon>
    </lineage>
</organism>
<comment type="caution">
    <text evidence="2">The sequence shown here is derived from an EMBL/GenBank/DDBJ whole genome shotgun (WGS) entry which is preliminary data.</text>
</comment>
<sequence length="425" mass="47456">MSLKSITSPDSIAPTSPFSNFSNLSNSSISAHSTTTTSPTLITSATYKKPTTKHVTQLSTSSPAGIAVANQATPQRLAQLLLITGPLAIRHITSNLSKQINGFDKLSLSKQRRLIMGCLNQGYQEGSIIFEKIGWGQWSAKRVSSENFIKERNAIRISNAKVKDDENQNSTSNFLRRESITKNKYEVDQHDKLLKKNIINNNGNNNNNNRISNDFAIVSDDDDDNEDEELQEEAVISSTSDFDEDDEDSNDNVFHEDDEHVFKLDDESQIPPLKLNSRVIISPPSTSTSTTRRSSFNRPANGITKPKSLKHRSNSQTPTSPELLYYSTQIETSSQVKTINSRRHSSIRSTLSNETEINHIVNSDTDEEDWRSIGAIKLMKSINKPQFESSSLRTQQGPFDPLYQIKSSNNDEEDAAFALVNLRSL</sequence>
<dbReference type="Proteomes" id="UP000769528">
    <property type="component" value="Unassembled WGS sequence"/>
</dbReference>
<evidence type="ECO:0008006" key="4">
    <source>
        <dbReference type="Google" id="ProtNLM"/>
    </source>
</evidence>
<dbReference type="PANTHER" id="PTHR28164">
    <property type="entry name" value="PROTEIN STB3"/>
    <property type="match status" value="1"/>
</dbReference>
<protein>
    <recommendedName>
        <fullName evidence="4">Protein STB3</fullName>
    </recommendedName>
</protein>
<keyword evidence="3" id="KW-1185">Reference proteome</keyword>
<feature type="region of interest" description="Disordered" evidence="1">
    <location>
        <begin position="279"/>
        <end position="320"/>
    </location>
</feature>
<feature type="compositionally biased region" description="Acidic residues" evidence="1">
    <location>
        <begin position="241"/>
        <end position="250"/>
    </location>
</feature>
<accession>A0A9P8PT04</accession>
<gene>
    <name evidence="2" type="ORF">WICMUC_001946</name>
</gene>
<feature type="compositionally biased region" description="Low complexity" evidence="1">
    <location>
        <begin position="198"/>
        <end position="213"/>
    </location>
</feature>
<dbReference type="GO" id="GO:0043565">
    <property type="term" value="F:sequence-specific DNA binding"/>
    <property type="evidence" value="ECO:0007669"/>
    <property type="project" value="TreeGrafter"/>
</dbReference>
<name>A0A9P8PT04_9ASCO</name>
<evidence type="ECO:0000313" key="2">
    <source>
        <dbReference type="EMBL" id="KAH3677040.1"/>
    </source>
</evidence>
<reference evidence="2" key="2">
    <citation type="submission" date="2021-01" db="EMBL/GenBank/DDBJ databases">
        <authorList>
            <person name="Schikora-Tamarit M.A."/>
        </authorList>
    </citation>
    <scope>NUCLEOTIDE SEQUENCE</scope>
    <source>
        <strain evidence="2">CBS6341</strain>
    </source>
</reference>
<dbReference type="AlphaFoldDB" id="A0A9P8PT04"/>
<dbReference type="EMBL" id="JAEUBF010000556">
    <property type="protein sequence ID" value="KAH3677040.1"/>
    <property type="molecule type" value="Genomic_DNA"/>
</dbReference>
<proteinExistence type="predicted"/>
<feature type="region of interest" description="Disordered" evidence="1">
    <location>
        <begin position="198"/>
        <end position="253"/>
    </location>
</feature>
<dbReference type="GO" id="GO:0005634">
    <property type="term" value="C:nucleus"/>
    <property type="evidence" value="ECO:0007669"/>
    <property type="project" value="TreeGrafter"/>
</dbReference>
<dbReference type="InterPro" id="IPR018818">
    <property type="entry name" value="Stb3"/>
</dbReference>
<dbReference type="PANTHER" id="PTHR28164:SF1">
    <property type="entry name" value="PROTEIN STB3"/>
    <property type="match status" value="1"/>
</dbReference>
<dbReference type="Pfam" id="PF10330">
    <property type="entry name" value="Stb3"/>
    <property type="match status" value="1"/>
</dbReference>